<comment type="similarity">
    <text evidence="1">Belongs to the bacterial/plant glucose-1-phosphate adenylyltransferase family.</text>
</comment>
<keyword evidence="4 11" id="KW-0548">Nucleotidyltransferase</keyword>
<dbReference type="PROSITE" id="PS00808">
    <property type="entry name" value="ADP_GLC_PYROPHOSPH_1"/>
    <property type="match status" value="1"/>
</dbReference>
<keyword evidence="6" id="KW-0067">ATP-binding</keyword>
<dbReference type="InterPro" id="IPR005836">
    <property type="entry name" value="ADP_Glu_pyroP_CS"/>
</dbReference>
<dbReference type="SUPFAM" id="SSF53448">
    <property type="entry name" value="Nucleotide-diphospho-sugar transferases"/>
    <property type="match status" value="1"/>
</dbReference>
<keyword evidence="12" id="KW-1185">Reference proteome</keyword>
<dbReference type="RefSeq" id="WP_184150913.1">
    <property type="nucleotide sequence ID" value="NZ_JACHKA010000001.1"/>
</dbReference>
<protein>
    <submittedName>
        <fullName evidence="11">Glucose-1-phosphate adenylyltransferase</fullName>
        <ecNumber evidence="11">2.7.7.27</ecNumber>
    </submittedName>
</protein>
<dbReference type="InterPro" id="IPR029044">
    <property type="entry name" value="Nucleotide-diphossugar_trans"/>
</dbReference>
<dbReference type="Pfam" id="PF00483">
    <property type="entry name" value="NTP_transferase"/>
    <property type="match status" value="1"/>
</dbReference>
<evidence type="ECO:0000313" key="11">
    <source>
        <dbReference type="EMBL" id="MBB5985045.1"/>
    </source>
</evidence>
<dbReference type="InterPro" id="IPR011831">
    <property type="entry name" value="ADP-Glc_PPase"/>
</dbReference>
<evidence type="ECO:0000256" key="8">
    <source>
        <dbReference type="ARBA" id="ARBA00023277"/>
    </source>
</evidence>
<dbReference type="InterPro" id="IPR011004">
    <property type="entry name" value="Trimer_LpxA-like_sf"/>
</dbReference>
<dbReference type="InterPro" id="IPR056818">
    <property type="entry name" value="GlmU/GlgC-like_hexapep"/>
</dbReference>
<feature type="domain" description="Nucleotidyl transferase" evidence="9">
    <location>
        <begin position="15"/>
        <end position="274"/>
    </location>
</feature>
<proteinExistence type="inferred from homology"/>
<accession>A0ABR6NCP3</accession>
<evidence type="ECO:0000256" key="2">
    <source>
        <dbReference type="ARBA" id="ARBA00022600"/>
    </source>
</evidence>
<evidence type="ECO:0000256" key="4">
    <source>
        <dbReference type="ARBA" id="ARBA00022695"/>
    </source>
</evidence>
<dbReference type="GO" id="GO:0008878">
    <property type="term" value="F:glucose-1-phosphate adenylyltransferase activity"/>
    <property type="evidence" value="ECO:0007669"/>
    <property type="project" value="UniProtKB-EC"/>
</dbReference>
<feature type="domain" description="Glucose-1-phosphate adenylyltransferase/Bifunctional protein GlmU-like C-terminal hexapeptide" evidence="10">
    <location>
        <begin position="315"/>
        <end position="383"/>
    </location>
</feature>
<keyword evidence="2" id="KW-0321">Glycogen metabolism</keyword>
<evidence type="ECO:0000256" key="5">
    <source>
        <dbReference type="ARBA" id="ARBA00022741"/>
    </source>
</evidence>
<dbReference type="EMBL" id="JACHKA010000001">
    <property type="protein sequence ID" value="MBB5985045.1"/>
    <property type="molecule type" value="Genomic_DNA"/>
</dbReference>
<gene>
    <name evidence="11" type="ORF">HNP60_001019</name>
</gene>
<keyword evidence="8" id="KW-0119">Carbohydrate metabolism</keyword>
<dbReference type="InterPro" id="IPR005835">
    <property type="entry name" value="NTP_transferase_dom"/>
</dbReference>
<evidence type="ECO:0000256" key="3">
    <source>
        <dbReference type="ARBA" id="ARBA00022679"/>
    </source>
</evidence>
<evidence type="ECO:0000256" key="1">
    <source>
        <dbReference type="ARBA" id="ARBA00010443"/>
    </source>
</evidence>
<dbReference type="SUPFAM" id="SSF51161">
    <property type="entry name" value="Trimeric LpxA-like enzymes"/>
    <property type="match status" value="1"/>
</dbReference>
<comment type="caution">
    <text evidence="11">The sequence shown here is derived from an EMBL/GenBank/DDBJ whole genome shotgun (WGS) entry which is preliminary data.</text>
</comment>
<keyword evidence="7" id="KW-0320">Glycogen biosynthesis</keyword>
<keyword evidence="3 11" id="KW-0808">Transferase</keyword>
<dbReference type="Gene3D" id="3.90.550.10">
    <property type="entry name" value="Spore Coat Polysaccharide Biosynthesis Protein SpsA, Chain A"/>
    <property type="match status" value="1"/>
</dbReference>
<dbReference type="Proteomes" id="UP001138540">
    <property type="component" value="Unassembled WGS sequence"/>
</dbReference>
<organism evidence="11 12">
    <name type="scientific">Sphingobium lignivorans</name>
    <dbReference type="NCBI Taxonomy" id="2735886"/>
    <lineage>
        <taxon>Bacteria</taxon>
        <taxon>Pseudomonadati</taxon>
        <taxon>Pseudomonadota</taxon>
        <taxon>Alphaproteobacteria</taxon>
        <taxon>Sphingomonadales</taxon>
        <taxon>Sphingomonadaceae</taxon>
        <taxon>Sphingobium</taxon>
    </lineage>
</organism>
<evidence type="ECO:0000259" key="10">
    <source>
        <dbReference type="Pfam" id="PF24894"/>
    </source>
</evidence>
<keyword evidence="5" id="KW-0547">Nucleotide-binding</keyword>
<dbReference type="PANTHER" id="PTHR43523">
    <property type="entry name" value="GLUCOSE-1-PHOSPHATE ADENYLYLTRANSFERASE-RELATED"/>
    <property type="match status" value="1"/>
</dbReference>
<evidence type="ECO:0000256" key="7">
    <source>
        <dbReference type="ARBA" id="ARBA00023056"/>
    </source>
</evidence>
<reference evidence="11 12" key="1">
    <citation type="submission" date="2020-08" db="EMBL/GenBank/DDBJ databases">
        <title>Exploring microbial biodiversity for novel pathways involved in the catabolism of aromatic compounds derived from lignin.</title>
        <authorList>
            <person name="Elkins J."/>
        </authorList>
    </citation>
    <scope>NUCLEOTIDE SEQUENCE [LARGE SCALE GENOMIC DNA]</scope>
    <source>
        <strain evidence="11 12">B1D3A</strain>
    </source>
</reference>
<name>A0ABR6NCP3_9SPHN</name>
<evidence type="ECO:0000313" key="12">
    <source>
        <dbReference type="Proteomes" id="UP001138540"/>
    </source>
</evidence>
<dbReference type="EC" id="2.7.7.27" evidence="11"/>
<evidence type="ECO:0000256" key="6">
    <source>
        <dbReference type="ARBA" id="ARBA00022840"/>
    </source>
</evidence>
<evidence type="ECO:0000259" key="9">
    <source>
        <dbReference type="Pfam" id="PF00483"/>
    </source>
</evidence>
<dbReference type="PROSITE" id="PS00810">
    <property type="entry name" value="ADP_GLC_PYROPHOSPH_3"/>
    <property type="match status" value="1"/>
</dbReference>
<dbReference type="Pfam" id="PF24894">
    <property type="entry name" value="Hexapep_GlmU"/>
    <property type="match status" value="1"/>
</dbReference>
<sequence>MNQATAPAVRSRDLAIVLAGGRGSRLYDLTDAQAKPALPVGPSCRLIDFTLANVSNSAIAQAMVLTQYAPETLRSHIEASWQSRHRGGPLGIELLDGSDFGGFNGTADAVGKVRAAIDAKAPDLVVILAGDHLYQMDYRPFMDAHRRSGAGVTVGAAHVPVGTAREFGIMQVDDDGRIVDFFEKPAAARSSADRPGFALASMGIYVFSWSRLKSLLDRLAPLHEELDFGKHVLPQMVEGRLAHAYTLPGRGDAAPLWRDLGTIDAYHRVHSEMAAGTLPLDPSWPVPLDVAATPVLDPSRIHARDSISVFSWTGSSIAHGALIGAGSRLDNVVVLPGARIGRNVTIHDAIVTQDAVLPDGFELDRALRAPGRWCTISEGGIHVLSARALANLARLDGSALHARPLLASTDRSRTEAPALRLLANGRR</sequence>
<dbReference type="PANTHER" id="PTHR43523:SF12">
    <property type="entry name" value="GLUCOSE-1-PHOSPHATE ADENYLYLTRANSFERASE LARGE SUBUNIT 1, CHLOROPLASTIC-RELATED"/>
    <property type="match status" value="1"/>
</dbReference>
<dbReference type="Gene3D" id="2.160.10.10">
    <property type="entry name" value="Hexapeptide repeat proteins"/>
    <property type="match status" value="1"/>
</dbReference>